<dbReference type="InterPro" id="IPR003583">
    <property type="entry name" value="Hlx-hairpin-Hlx_DNA-bd_motif"/>
</dbReference>
<feature type="domain" description="Helix-hairpin-helix DNA-binding motif class 1" evidence="2">
    <location>
        <begin position="166"/>
        <end position="185"/>
    </location>
</feature>
<dbReference type="InterPro" id="IPR010994">
    <property type="entry name" value="RuvA_2-like"/>
</dbReference>
<evidence type="ECO:0000256" key="1">
    <source>
        <dbReference type="SAM" id="MobiDB-lite"/>
    </source>
</evidence>
<dbReference type="Gene3D" id="3.10.560.10">
    <property type="entry name" value="Outer membrane lipoprotein wza domain like"/>
    <property type="match status" value="1"/>
</dbReference>
<dbReference type="Gene3D" id="1.10.150.310">
    <property type="entry name" value="Tex RuvX-like domain-like"/>
    <property type="match status" value="1"/>
</dbReference>
<dbReference type="RefSeq" id="WP_284131780.1">
    <property type="nucleotide sequence ID" value="NZ_JASKYM010000001.1"/>
</dbReference>
<name>A0ABT7E804_9FIRM</name>
<dbReference type="NCBIfam" id="TIGR00426">
    <property type="entry name" value="competence protein ComEA helix-hairpin-helix repeat region"/>
    <property type="match status" value="1"/>
</dbReference>
<dbReference type="EMBL" id="JASKYM010000001">
    <property type="protein sequence ID" value="MDK2562822.1"/>
    <property type="molecule type" value="Genomic_DNA"/>
</dbReference>
<feature type="compositionally biased region" description="Polar residues" evidence="1">
    <location>
        <begin position="47"/>
        <end position="58"/>
    </location>
</feature>
<proteinExistence type="predicted"/>
<feature type="compositionally biased region" description="Basic and acidic residues" evidence="1">
    <location>
        <begin position="36"/>
        <end position="46"/>
    </location>
</feature>
<organism evidence="3 4">
    <name type="scientific">Romboutsia sedimentorum</name>
    <dbReference type="NCBI Taxonomy" id="1368474"/>
    <lineage>
        <taxon>Bacteria</taxon>
        <taxon>Bacillati</taxon>
        <taxon>Bacillota</taxon>
        <taxon>Clostridia</taxon>
        <taxon>Peptostreptococcales</taxon>
        <taxon>Peptostreptococcaceae</taxon>
        <taxon>Romboutsia</taxon>
    </lineage>
</organism>
<dbReference type="InterPro" id="IPR019554">
    <property type="entry name" value="Soluble_ligand-bd"/>
</dbReference>
<protein>
    <submittedName>
        <fullName evidence="3">Helix-hairpin-helix domain-containing protein</fullName>
    </submittedName>
</protein>
<dbReference type="Pfam" id="PF10531">
    <property type="entry name" value="SLBB"/>
    <property type="match status" value="1"/>
</dbReference>
<reference evidence="3 4" key="1">
    <citation type="submission" date="2023-05" db="EMBL/GenBank/DDBJ databases">
        <title>Rombocin, a short stable natural nisin variant, displays selective antimicrobial activity against Listeria monocytogenes and employs dual mode of action to kill target bacterial strains.</title>
        <authorList>
            <person name="Wambui J."/>
            <person name="Stephan R."/>
            <person name="Kuipers O.P."/>
        </authorList>
    </citation>
    <scope>NUCLEOTIDE SEQUENCE [LARGE SCALE GENOMIC DNA]</scope>
    <source>
        <strain evidence="3 4">RC002</strain>
    </source>
</reference>
<dbReference type="PANTHER" id="PTHR21180:SF32">
    <property type="entry name" value="ENDONUCLEASE_EXONUCLEASE_PHOSPHATASE FAMILY DOMAIN-CONTAINING PROTEIN 1"/>
    <property type="match status" value="1"/>
</dbReference>
<dbReference type="SUPFAM" id="SSF47781">
    <property type="entry name" value="RuvA domain 2-like"/>
    <property type="match status" value="1"/>
</dbReference>
<accession>A0ABT7E804</accession>
<gene>
    <name evidence="3" type="ORF">QOZ84_04610</name>
</gene>
<keyword evidence="4" id="KW-1185">Reference proteome</keyword>
<feature type="domain" description="Helix-hairpin-helix DNA-binding motif class 1" evidence="2">
    <location>
        <begin position="196"/>
        <end position="215"/>
    </location>
</feature>
<comment type="caution">
    <text evidence="3">The sequence shown here is derived from an EMBL/GenBank/DDBJ whole genome shotgun (WGS) entry which is preliminary data.</text>
</comment>
<dbReference type="Proteomes" id="UP001301012">
    <property type="component" value="Unassembled WGS sequence"/>
</dbReference>
<evidence type="ECO:0000313" key="4">
    <source>
        <dbReference type="Proteomes" id="UP001301012"/>
    </source>
</evidence>
<dbReference type="InterPro" id="IPR004509">
    <property type="entry name" value="Competence_ComEA_HhH"/>
</dbReference>
<dbReference type="SMART" id="SM00278">
    <property type="entry name" value="HhH1"/>
    <property type="match status" value="2"/>
</dbReference>
<dbReference type="InterPro" id="IPR051675">
    <property type="entry name" value="Endo/Exo/Phosphatase_dom_1"/>
</dbReference>
<dbReference type="PANTHER" id="PTHR21180">
    <property type="entry name" value="ENDONUCLEASE/EXONUCLEASE/PHOSPHATASE FAMILY DOMAIN-CONTAINING PROTEIN 1"/>
    <property type="match status" value="1"/>
</dbReference>
<sequence>MNKVNKITVFLAIIIVSLATILLKQNIGVKENVHVVSKSEEERKDTPQNQNLKTNEQQVKPKKKEKESTSNEMITIFISGEVKEPGVVTIEGNKRLSDAIDKLGGFTSEANLNKINLAMKIEDEKHYIIPKIGEDVENTPKDIDESKSVESKSEDSKININTANIQELDELPGVGEATANKIISYRDEKGKFNNIEEIKNVNGIGDKKYEDIKEMININ</sequence>
<evidence type="ECO:0000313" key="3">
    <source>
        <dbReference type="EMBL" id="MDK2562822.1"/>
    </source>
</evidence>
<dbReference type="Pfam" id="PF12836">
    <property type="entry name" value="HHH_3"/>
    <property type="match status" value="1"/>
</dbReference>
<feature type="region of interest" description="Disordered" evidence="1">
    <location>
        <begin position="36"/>
        <end position="68"/>
    </location>
</feature>
<evidence type="ECO:0000259" key="2">
    <source>
        <dbReference type="SMART" id="SM00278"/>
    </source>
</evidence>